<keyword evidence="4" id="KW-0508">mRNA splicing</keyword>
<dbReference type="InterPro" id="IPR000504">
    <property type="entry name" value="RRM_dom"/>
</dbReference>
<dbReference type="SMART" id="SM00360">
    <property type="entry name" value="RRM"/>
    <property type="match status" value="3"/>
</dbReference>
<dbReference type="InterPro" id="IPR051974">
    <property type="entry name" value="PUF60_regulator"/>
</dbReference>
<dbReference type="SUPFAM" id="SSF54928">
    <property type="entry name" value="RNA-binding domain, RBD"/>
    <property type="match status" value="2"/>
</dbReference>
<dbReference type="WBParaSite" id="HNAJ_0000785501-mRNA-1">
    <property type="protein sequence ID" value="HNAJ_0000785501-mRNA-1"/>
    <property type="gene ID" value="HNAJ_0000785501"/>
</dbReference>
<sequence length="591" mass="64346">LLDRLFRAGDLLLLNMFNVDDLAYINAYRKSVTSNNGPESREPIVYGKEVKEVPPFQLITLSAEQKAAVDRAKKYALEQSIQNAVRKQMTQLQTQDMNNIKQTQALVLLSRIYVGSISFEIGEEEIRKAFSPYGPIKSISLSWDAALQKHKGFAFVEFEIPEAASLVLEQMNGFMIAGRGIKVGRPSNAPQTSSLEAELRQEPSNKCRIYIAGVHPKLSEGDIQTVFEAFGTVRSCYLEPDVKFGQPEINHKGYGWIEFETEEAALAAVTNMNGFEIAQTVLRVGRAITPKSAVSGGSTVPSASATAAVQAAAASISARVSALEHENASQSSNDASLSSVTSFPASSAAPATSSGFSTGFGPGASVPPPGIFIPPGSVGIPSQSAPAGVPAPAGSSATAGARWDDEDIAMTTQQPEQNEMPIEDAYSPSAVSPVHLEYELSSTFYPNHILLYYTNYNCFGRQTEFAATFFQTITMCLYPLKWIRFVFHFRVLLLENMVTPEEVDPDLEEEVAEECNKFGQILRVLVYVKMPSDESENGTSSTAAVRIFVHFDSHAAAVNAVHALNGRFFAGRTIAAQLYPDEDFQMRNLDL</sequence>
<dbReference type="SMART" id="SM00361">
    <property type="entry name" value="RRM_1"/>
    <property type="match status" value="2"/>
</dbReference>
<dbReference type="PANTHER" id="PTHR47330">
    <property type="entry name" value="POLY(U)-BINDING-SPLICING FACTOR PUF60-B-RELATED"/>
    <property type="match status" value="1"/>
</dbReference>
<accession>A0A0R3TKX5</accession>
<proteinExistence type="predicted"/>
<dbReference type="GO" id="GO:0006376">
    <property type="term" value="P:mRNA splice site recognition"/>
    <property type="evidence" value="ECO:0007669"/>
    <property type="project" value="TreeGrafter"/>
</dbReference>
<dbReference type="STRING" id="102285.A0A0R3TKX5"/>
<dbReference type="CDD" id="cd12370">
    <property type="entry name" value="RRM1_PUF60"/>
    <property type="match status" value="1"/>
</dbReference>
<reference evidence="8" key="1">
    <citation type="submission" date="2017-02" db="UniProtKB">
        <authorList>
            <consortium name="WormBaseParasite"/>
        </authorList>
    </citation>
    <scope>IDENTIFICATION</scope>
</reference>
<dbReference type="InterPro" id="IPR012677">
    <property type="entry name" value="Nucleotide-bd_a/b_plait_sf"/>
</dbReference>
<evidence type="ECO:0000259" key="7">
    <source>
        <dbReference type="PROSITE" id="PS50102"/>
    </source>
</evidence>
<dbReference type="GO" id="GO:0000380">
    <property type="term" value="P:alternative mRNA splicing, via spliceosome"/>
    <property type="evidence" value="ECO:0007669"/>
    <property type="project" value="TreeGrafter"/>
</dbReference>
<comment type="subcellular location">
    <subcellularLocation>
        <location evidence="1">Nucleus</location>
    </subcellularLocation>
</comment>
<name>A0A0R3TKX5_RODNA</name>
<dbReference type="PROSITE" id="PS50102">
    <property type="entry name" value="RRM"/>
    <property type="match status" value="3"/>
</dbReference>
<dbReference type="FunFam" id="3.30.70.330:FF:000136">
    <property type="entry name" value="poly(U)-binding-splicing factor PUF60 isoform X1"/>
    <property type="match status" value="1"/>
</dbReference>
<feature type="domain" description="RRM" evidence="7">
    <location>
        <begin position="207"/>
        <end position="289"/>
    </location>
</feature>
<evidence type="ECO:0000256" key="3">
    <source>
        <dbReference type="ARBA" id="ARBA00022884"/>
    </source>
</evidence>
<organism evidence="8">
    <name type="scientific">Rodentolepis nana</name>
    <name type="common">Dwarf tapeworm</name>
    <name type="synonym">Hymenolepis nana</name>
    <dbReference type="NCBI Taxonomy" id="102285"/>
    <lineage>
        <taxon>Eukaryota</taxon>
        <taxon>Metazoa</taxon>
        <taxon>Spiralia</taxon>
        <taxon>Lophotrochozoa</taxon>
        <taxon>Platyhelminthes</taxon>
        <taxon>Cestoda</taxon>
        <taxon>Eucestoda</taxon>
        <taxon>Cyclophyllidea</taxon>
        <taxon>Hymenolepididae</taxon>
        <taxon>Rodentolepis</taxon>
    </lineage>
</organism>
<evidence type="ECO:0000313" key="8">
    <source>
        <dbReference type="WBParaSite" id="HNAJ_0000785501-mRNA-1"/>
    </source>
</evidence>
<evidence type="ECO:0000256" key="1">
    <source>
        <dbReference type="ARBA" id="ARBA00004123"/>
    </source>
</evidence>
<dbReference type="GO" id="GO:0071011">
    <property type="term" value="C:precatalytic spliceosome"/>
    <property type="evidence" value="ECO:0007669"/>
    <property type="project" value="TreeGrafter"/>
</dbReference>
<evidence type="ECO:0000256" key="2">
    <source>
        <dbReference type="ARBA" id="ARBA00022664"/>
    </source>
</evidence>
<dbReference type="InterPro" id="IPR003954">
    <property type="entry name" value="RRM_euk-type"/>
</dbReference>
<dbReference type="InterPro" id="IPR034209">
    <property type="entry name" value="PUF60_RRM1"/>
</dbReference>
<feature type="domain" description="RRM" evidence="7">
    <location>
        <begin position="110"/>
        <end position="188"/>
    </location>
</feature>
<dbReference type="FunFam" id="3.30.70.330:FF:000382">
    <property type="entry name" value="G-patch domain-containing protein"/>
    <property type="match status" value="1"/>
</dbReference>
<dbReference type="InterPro" id="IPR035979">
    <property type="entry name" value="RBD_domain_sf"/>
</dbReference>
<feature type="domain" description="RRM" evidence="7">
    <location>
        <begin position="490"/>
        <end position="581"/>
    </location>
</feature>
<dbReference type="GO" id="GO:0071013">
    <property type="term" value="C:catalytic step 2 spliceosome"/>
    <property type="evidence" value="ECO:0007669"/>
    <property type="project" value="TreeGrafter"/>
</dbReference>
<keyword evidence="3 6" id="KW-0694">RNA-binding</keyword>
<keyword evidence="2" id="KW-0507">mRNA processing</keyword>
<dbReference type="Pfam" id="PF00076">
    <property type="entry name" value="RRM_1"/>
    <property type="match status" value="3"/>
</dbReference>
<dbReference type="GO" id="GO:0003723">
    <property type="term" value="F:RNA binding"/>
    <property type="evidence" value="ECO:0007669"/>
    <property type="project" value="UniProtKB-UniRule"/>
</dbReference>
<evidence type="ECO:0000256" key="6">
    <source>
        <dbReference type="PROSITE-ProRule" id="PRU00176"/>
    </source>
</evidence>
<protein>
    <submittedName>
        <fullName evidence="8">Poly(U)-binding-splicing factor PUF60</fullName>
    </submittedName>
</protein>
<dbReference type="GO" id="GO:0000381">
    <property type="term" value="P:regulation of alternative mRNA splicing, via spliceosome"/>
    <property type="evidence" value="ECO:0007669"/>
    <property type="project" value="TreeGrafter"/>
</dbReference>
<dbReference type="Gene3D" id="3.30.70.330">
    <property type="match status" value="3"/>
</dbReference>
<dbReference type="PANTHER" id="PTHR47330:SF1">
    <property type="entry name" value="POLY(U)-BINDING-SPLICING FACTOR PUF60"/>
    <property type="match status" value="1"/>
</dbReference>
<dbReference type="AlphaFoldDB" id="A0A0R3TKX5"/>
<evidence type="ECO:0000256" key="5">
    <source>
        <dbReference type="ARBA" id="ARBA00023242"/>
    </source>
</evidence>
<evidence type="ECO:0000256" key="4">
    <source>
        <dbReference type="ARBA" id="ARBA00023187"/>
    </source>
</evidence>
<keyword evidence="5" id="KW-0539">Nucleus</keyword>